<reference evidence="3 4" key="1">
    <citation type="submission" date="2024-10" db="EMBL/GenBank/DDBJ databases">
        <title>Updated reference genomes for cyclostephanoid diatoms.</title>
        <authorList>
            <person name="Roberts W.R."/>
            <person name="Alverson A.J."/>
        </authorList>
    </citation>
    <scope>NUCLEOTIDE SEQUENCE [LARGE SCALE GENOMIC DNA]</scope>
    <source>
        <strain evidence="3 4">AJA232-27</strain>
    </source>
</reference>
<protein>
    <recommendedName>
        <fullName evidence="2">Phospholipid/glycerol acyltransferase domain-containing protein</fullName>
    </recommendedName>
</protein>
<dbReference type="Gene3D" id="3.40.1130.10">
    <property type="entry name" value="Glycerol-3-phosphate (1)-acyltransferase"/>
    <property type="match status" value="1"/>
</dbReference>
<dbReference type="Pfam" id="PF01553">
    <property type="entry name" value="Acyltransferase"/>
    <property type="match status" value="1"/>
</dbReference>
<dbReference type="PANTHER" id="PTHR35695:SF1">
    <property type="entry name" value="GLYCEROL-3-PHOSPHATE ACYLTRANSFERASE, CHLOROPLASTIC"/>
    <property type="match status" value="1"/>
</dbReference>
<accession>A0ABD3M7W8</accession>
<keyword evidence="1" id="KW-0732">Signal</keyword>
<sequence>MRFTSAIVSAALVLGASTSTNAFTFSSHRLSNAPVAAVRTAPLASTTEDKTVDNTIDTTPSTTSATATIATNAAANGLNDTARPSLTPEFQKARDSAVKALTSSLPNPALEKPLVHFMDEYFAALATAAKAGSTNPDGTPITPQQAMQSMLTTLNFGMKYGLGVGPRGKFLFEDVRHRALRGDTNDERYESEEMKAMLGEDVNVDFYAEGCNFFRPSMDLKNSVVLGKENLMKAKAQLDAGENVIFLANHQSEADPQVVSCLFESVSEEIGNMAAHVTYVAGHKVTTDPLAVPFSMGRNLLCIHSKKHIDSDPETKPAKSKQNMSAMNSMLAGLKDGGMAIWVAPSGGRDRRDVATGKIPIAPFDQKTVDMFRLMGNKSKVPTHFYPMSMVSYDLCPPPDFIEAGVGEQRNVRFTPIGIAVRDEVPNIGGAEKRHLFTEHAEKEAMDGYVELLKELKMESYIPCNNACTCKISICSHFPFYHLITPFFSADRKCERPIVAAPKTEDKRRQIVQQDIPTLAKPLSNELYRLLTAGTGDPELPKRIQAPLQHDLHPKLGVHFVV</sequence>
<evidence type="ECO:0000313" key="3">
    <source>
        <dbReference type="EMBL" id="KAL3758993.1"/>
    </source>
</evidence>
<comment type="caution">
    <text evidence="3">The sequence shown here is derived from an EMBL/GenBank/DDBJ whole genome shotgun (WGS) entry which is preliminary data.</text>
</comment>
<organism evidence="3 4">
    <name type="scientific">Discostella pseudostelligera</name>
    <dbReference type="NCBI Taxonomy" id="259834"/>
    <lineage>
        <taxon>Eukaryota</taxon>
        <taxon>Sar</taxon>
        <taxon>Stramenopiles</taxon>
        <taxon>Ochrophyta</taxon>
        <taxon>Bacillariophyta</taxon>
        <taxon>Coscinodiscophyceae</taxon>
        <taxon>Thalassiosirophycidae</taxon>
        <taxon>Stephanodiscales</taxon>
        <taxon>Stephanodiscaceae</taxon>
        <taxon>Discostella</taxon>
    </lineage>
</organism>
<feature type="chain" id="PRO_5044880012" description="Phospholipid/glycerol acyltransferase domain-containing protein" evidence="1">
    <location>
        <begin position="23"/>
        <end position="562"/>
    </location>
</feature>
<dbReference type="AlphaFoldDB" id="A0ABD3M7W8"/>
<keyword evidence="4" id="KW-1185">Reference proteome</keyword>
<dbReference type="InterPro" id="IPR002123">
    <property type="entry name" value="Plipid/glycerol_acylTrfase"/>
</dbReference>
<dbReference type="PANTHER" id="PTHR35695">
    <property type="entry name" value="GLYCEROL-3-PHOSPHATE ACYLTRANSFERASE, CHLOROPLASTIC"/>
    <property type="match status" value="1"/>
</dbReference>
<feature type="signal peptide" evidence="1">
    <location>
        <begin position="1"/>
        <end position="22"/>
    </location>
</feature>
<dbReference type="EMBL" id="JALLBG020000214">
    <property type="protein sequence ID" value="KAL3758993.1"/>
    <property type="molecule type" value="Genomic_DNA"/>
</dbReference>
<feature type="domain" description="Phospholipid/glycerol acyltransferase" evidence="2">
    <location>
        <begin position="233"/>
        <end position="390"/>
    </location>
</feature>
<dbReference type="SUPFAM" id="SSF69593">
    <property type="entry name" value="Glycerol-3-phosphate (1)-acyltransferase"/>
    <property type="match status" value="1"/>
</dbReference>
<proteinExistence type="predicted"/>
<name>A0ABD3M7W8_9STRA</name>
<evidence type="ECO:0000259" key="2">
    <source>
        <dbReference type="Pfam" id="PF01553"/>
    </source>
</evidence>
<dbReference type="InterPro" id="IPR016222">
    <property type="entry name" value="G3P_O-acylTrfase_chlp"/>
</dbReference>
<evidence type="ECO:0000313" key="4">
    <source>
        <dbReference type="Proteomes" id="UP001530293"/>
    </source>
</evidence>
<evidence type="ECO:0000256" key="1">
    <source>
        <dbReference type="SAM" id="SignalP"/>
    </source>
</evidence>
<gene>
    <name evidence="3" type="ORF">ACHAWU_008602</name>
</gene>
<dbReference type="Proteomes" id="UP001530293">
    <property type="component" value="Unassembled WGS sequence"/>
</dbReference>